<keyword evidence="4 6" id="KW-0520">NAD</keyword>
<proteinExistence type="inferred from homology"/>
<keyword evidence="6" id="KW-0067">ATP-binding</keyword>
<feature type="binding site" evidence="6">
    <location>
        <position position="149"/>
    </location>
    <ligand>
        <name>NAD(+)</name>
        <dbReference type="ChEBI" id="CHEBI:57540"/>
    </ligand>
</feature>
<keyword evidence="6" id="KW-0963">Cytoplasm</keyword>
<dbReference type="Pfam" id="PF20143">
    <property type="entry name" value="NAD_kinase_C"/>
    <property type="match status" value="1"/>
</dbReference>
<dbReference type="Proteomes" id="UP001056291">
    <property type="component" value="Chromosome"/>
</dbReference>
<name>A0ABY4VZ25_9PROT</name>
<evidence type="ECO:0000256" key="4">
    <source>
        <dbReference type="ARBA" id="ARBA00023027"/>
    </source>
</evidence>
<evidence type="ECO:0000313" key="7">
    <source>
        <dbReference type="EMBL" id="USG59849.1"/>
    </source>
</evidence>
<dbReference type="HAMAP" id="MF_00361">
    <property type="entry name" value="NAD_kinase"/>
    <property type="match status" value="1"/>
</dbReference>
<dbReference type="InterPro" id="IPR016064">
    <property type="entry name" value="NAD/diacylglycerol_kinase_sf"/>
</dbReference>
<keyword evidence="3 6" id="KW-0521">NADP</keyword>
<comment type="cofactor">
    <cofactor evidence="6">
        <name>a divalent metal cation</name>
        <dbReference type="ChEBI" id="CHEBI:60240"/>
    </cofactor>
</comment>
<feature type="binding site" evidence="6">
    <location>
        <begin position="152"/>
        <end position="157"/>
    </location>
    <ligand>
        <name>NAD(+)</name>
        <dbReference type="ChEBI" id="CHEBI:57540"/>
    </ligand>
</feature>
<evidence type="ECO:0000256" key="3">
    <source>
        <dbReference type="ARBA" id="ARBA00022857"/>
    </source>
</evidence>
<dbReference type="InterPro" id="IPR017438">
    <property type="entry name" value="ATP-NAD_kinase_N"/>
</dbReference>
<evidence type="ECO:0000256" key="2">
    <source>
        <dbReference type="ARBA" id="ARBA00022777"/>
    </source>
</evidence>
<comment type="subcellular location">
    <subcellularLocation>
        <location evidence="6">Cytoplasm</location>
    </subcellularLocation>
</comment>
<evidence type="ECO:0000256" key="5">
    <source>
        <dbReference type="ARBA" id="ARBA00047925"/>
    </source>
</evidence>
<comment type="similarity">
    <text evidence="6">Belongs to the NAD kinase family.</text>
</comment>
<accession>A0ABY4VZ25</accession>
<dbReference type="Pfam" id="PF01513">
    <property type="entry name" value="NAD_kinase"/>
    <property type="match status" value="1"/>
</dbReference>
<comment type="function">
    <text evidence="6">Involved in the regulation of the intracellular balance of NAD and NADP, and is a key enzyme in the biosynthesis of NADP. Catalyzes specifically the phosphorylation on 2'-hydroxyl of the adenosine moiety of NAD to yield NADP.</text>
</comment>
<comment type="catalytic activity">
    <reaction evidence="5 6">
        <text>NAD(+) + ATP = ADP + NADP(+) + H(+)</text>
        <dbReference type="Rhea" id="RHEA:18629"/>
        <dbReference type="ChEBI" id="CHEBI:15378"/>
        <dbReference type="ChEBI" id="CHEBI:30616"/>
        <dbReference type="ChEBI" id="CHEBI:57540"/>
        <dbReference type="ChEBI" id="CHEBI:58349"/>
        <dbReference type="ChEBI" id="CHEBI:456216"/>
        <dbReference type="EC" id="2.7.1.23"/>
    </reaction>
</comment>
<dbReference type="PANTHER" id="PTHR20275:SF0">
    <property type="entry name" value="NAD KINASE"/>
    <property type="match status" value="1"/>
</dbReference>
<dbReference type="PANTHER" id="PTHR20275">
    <property type="entry name" value="NAD KINASE"/>
    <property type="match status" value="1"/>
</dbReference>
<feature type="binding site" evidence="6">
    <location>
        <begin position="41"/>
        <end position="42"/>
    </location>
    <ligand>
        <name>NAD(+)</name>
        <dbReference type="ChEBI" id="CHEBI:57540"/>
    </ligand>
</feature>
<dbReference type="SUPFAM" id="SSF111331">
    <property type="entry name" value="NAD kinase/diacylglycerol kinase-like"/>
    <property type="match status" value="1"/>
</dbReference>
<sequence>MNIHFTASDTADAQAALKRLIHLYGHCPVGQAEIIVALGGDGFMLESMHAFMSKELPIYGMNKGTIGFLLNNYEEEGLIERLQAGEITKLHPLKMTATDMHGEQYEELAINEVSLLRESRQTAKIQISIDGHVKVDELTCDGVLVATPAGSTAYNYSAHGPILPVNAGALALTPISAFRPRRWRGAILPREAKIELRVLESKKRPVSAVADAVEIRDVSTVIVEEQRTTTLHLLFDPEHNLERRILDEQFIL</sequence>
<keyword evidence="8" id="KW-1185">Reference proteome</keyword>
<keyword evidence="1 6" id="KW-0808">Transferase</keyword>
<keyword evidence="6" id="KW-0547">Nucleotide-binding</keyword>
<dbReference type="RefSeq" id="WP_251932619.1">
    <property type="nucleotide sequence ID" value="NZ_CP098747.1"/>
</dbReference>
<feature type="binding site" evidence="6">
    <location>
        <begin position="111"/>
        <end position="112"/>
    </location>
    <ligand>
        <name>NAD(+)</name>
        <dbReference type="ChEBI" id="CHEBI:57540"/>
    </ligand>
</feature>
<dbReference type="EC" id="2.7.1.23" evidence="6"/>
<comment type="caution">
    <text evidence="6">Lacks conserved residue(s) required for the propagation of feature annotation.</text>
</comment>
<gene>
    <name evidence="6" type="primary">nadK</name>
    <name evidence="7" type="ORF">NBZ79_11740</name>
</gene>
<dbReference type="Gene3D" id="3.40.50.10330">
    <property type="entry name" value="Probable inorganic polyphosphate/atp-NAD kinase, domain 1"/>
    <property type="match status" value="1"/>
</dbReference>
<protein>
    <recommendedName>
        <fullName evidence="6">NAD kinase</fullName>
        <ecNumber evidence="6">2.7.1.23</ecNumber>
    </recommendedName>
    <alternativeName>
        <fullName evidence="6">ATP-dependent NAD kinase</fullName>
    </alternativeName>
</protein>
<dbReference type="Gene3D" id="2.60.200.30">
    <property type="entry name" value="Probable inorganic polyphosphate/atp-NAD kinase, domain 2"/>
    <property type="match status" value="1"/>
</dbReference>
<evidence type="ECO:0000256" key="6">
    <source>
        <dbReference type="HAMAP-Rule" id="MF_00361"/>
    </source>
</evidence>
<organism evidence="7 8">
    <name type="scientific">Sneathiella marina</name>
    <dbReference type="NCBI Taxonomy" id="2950108"/>
    <lineage>
        <taxon>Bacteria</taxon>
        <taxon>Pseudomonadati</taxon>
        <taxon>Pseudomonadota</taxon>
        <taxon>Alphaproteobacteria</taxon>
        <taxon>Sneathiellales</taxon>
        <taxon>Sneathiellaceae</taxon>
        <taxon>Sneathiella</taxon>
    </lineage>
</organism>
<feature type="active site" description="Proton acceptor" evidence="6">
    <location>
        <position position="41"/>
    </location>
</feature>
<dbReference type="EMBL" id="CP098747">
    <property type="protein sequence ID" value="USG59849.1"/>
    <property type="molecule type" value="Genomic_DNA"/>
</dbReference>
<dbReference type="GO" id="GO:0003951">
    <property type="term" value="F:NAD+ kinase activity"/>
    <property type="evidence" value="ECO:0007669"/>
    <property type="project" value="UniProtKB-EC"/>
</dbReference>
<dbReference type="NCBIfam" id="NF003406">
    <property type="entry name" value="PRK04761.1"/>
    <property type="match status" value="1"/>
</dbReference>
<reference evidence="7" key="1">
    <citation type="submission" date="2022-06" db="EMBL/GenBank/DDBJ databases">
        <title>Sneathiella actinostolidae sp. nov., isolated from a sea anemonein the Western Pacific Ocean.</title>
        <authorList>
            <person name="Wei M.J."/>
        </authorList>
    </citation>
    <scope>NUCLEOTIDE SEQUENCE</scope>
    <source>
        <strain evidence="7">PHK-P5</strain>
    </source>
</reference>
<dbReference type="InterPro" id="IPR017437">
    <property type="entry name" value="ATP-NAD_kinase_PpnK-typ_C"/>
</dbReference>
<keyword evidence="2 6" id="KW-0418">Kinase</keyword>
<evidence type="ECO:0000313" key="8">
    <source>
        <dbReference type="Proteomes" id="UP001056291"/>
    </source>
</evidence>
<feature type="binding site" evidence="6">
    <location>
        <position position="141"/>
    </location>
    <ligand>
        <name>NAD(+)</name>
        <dbReference type="ChEBI" id="CHEBI:57540"/>
    </ligand>
</feature>
<dbReference type="InterPro" id="IPR002504">
    <property type="entry name" value="NADK"/>
</dbReference>
<evidence type="ECO:0000256" key="1">
    <source>
        <dbReference type="ARBA" id="ARBA00022679"/>
    </source>
</evidence>